<evidence type="ECO:0000256" key="7">
    <source>
        <dbReference type="PROSITE-ProRule" id="PRU10141"/>
    </source>
</evidence>
<keyword evidence="6 9" id="KW-0472">Membrane</keyword>
<keyword evidence="7" id="KW-0547">Nucleotide-binding</keyword>
<feature type="region of interest" description="Disordered" evidence="8">
    <location>
        <begin position="700"/>
        <end position="719"/>
    </location>
</feature>
<evidence type="ECO:0000256" key="6">
    <source>
        <dbReference type="ARBA" id="ARBA00023136"/>
    </source>
</evidence>
<dbReference type="InterPro" id="IPR003591">
    <property type="entry name" value="Leu-rich_rpt_typical-subtyp"/>
</dbReference>
<dbReference type="Gene3D" id="3.80.10.10">
    <property type="entry name" value="Ribonuclease Inhibitor"/>
    <property type="match status" value="2"/>
</dbReference>
<dbReference type="PROSITE" id="PS00107">
    <property type="entry name" value="PROTEIN_KINASE_ATP"/>
    <property type="match status" value="1"/>
</dbReference>
<dbReference type="InterPro" id="IPR001245">
    <property type="entry name" value="Ser-Thr/Tyr_kinase_cat_dom"/>
</dbReference>
<dbReference type="AlphaFoldDB" id="A0A8K0HFA3"/>
<keyword evidence="4" id="KW-0677">Repeat</keyword>
<dbReference type="Gene3D" id="3.30.200.20">
    <property type="entry name" value="Phosphorylase Kinase, domain 1"/>
    <property type="match status" value="1"/>
</dbReference>
<evidence type="ECO:0000259" key="10">
    <source>
        <dbReference type="PROSITE" id="PS50011"/>
    </source>
</evidence>
<evidence type="ECO:0000256" key="4">
    <source>
        <dbReference type="ARBA" id="ARBA00022737"/>
    </source>
</evidence>
<dbReference type="SMART" id="SM00369">
    <property type="entry name" value="LRR_TYP"/>
    <property type="match status" value="3"/>
</dbReference>
<keyword evidence="3 9" id="KW-0812">Transmembrane</keyword>
<reference evidence="11" key="1">
    <citation type="submission" date="2020-03" db="EMBL/GenBank/DDBJ databases">
        <title>A high-quality chromosome-level genome assembly of a woody plant with both climbing and erect habits, Rhamnella rubrinervis.</title>
        <authorList>
            <person name="Lu Z."/>
            <person name="Yang Y."/>
            <person name="Zhu X."/>
            <person name="Sun Y."/>
        </authorList>
    </citation>
    <scope>NUCLEOTIDE SEQUENCE</scope>
    <source>
        <strain evidence="11">BYM</strain>
        <tissue evidence="11">Leaf</tissue>
    </source>
</reference>
<evidence type="ECO:0000256" key="8">
    <source>
        <dbReference type="SAM" id="MobiDB-lite"/>
    </source>
</evidence>
<name>A0A8K0HFA3_9ROSA</name>
<accession>A0A8K0HFA3</accession>
<dbReference type="OrthoDB" id="676979at2759"/>
<dbReference type="InterPro" id="IPR017441">
    <property type="entry name" value="Protein_kinase_ATP_BS"/>
</dbReference>
<gene>
    <name evidence="11" type="ORF">FNV43_RR07395</name>
</gene>
<protein>
    <recommendedName>
        <fullName evidence="10">Protein kinase domain-containing protein</fullName>
    </recommendedName>
</protein>
<comment type="caution">
    <text evidence="11">The sequence shown here is derived from an EMBL/GenBank/DDBJ whole genome shotgun (WGS) entry which is preliminary data.</text>
</comment>
<keyword evidence="12" id="KW-1185">Reference proteome</keyword>
<dbReference type="FunFam" id="3.80.10.10:FF:000095">
    <property type="entry name" value="LRR receptor-like serine/threonine-protein kinase GSO1"/>
    <property type="match status" value="1"/>
</dbReference>
<dbReference type="InterPro" id="IPR000719">
    <property type="entry name" value="Prot_kinase_dom"/>
</dbReference>
<comment type="subcellular location">
    <subcellularLocation>
        <location evidence="1">Membrane</location>
        <topology evidence="1">Single-pass membrane protein</topology>
    </subcellularLocation>
</comment>
<evidence type="ECO:0000256" key="5">
    <source>
        <dbReference type="ARBA" id="ARBA00022989"/>
    </source>
</evidence>
<dbReference type="InterPro" id="IPR051809">
    <property type="entry name" value="Plant_receptor-like_S/T_kinase"/>
</dbReference>
<dbReference type="InterPro" id="IPR011009">
    <property type="entry name" value="Kinase-like_dom_sf"/>
</dbReference>
<evidence type="ECO:0000256" key="1">
    <source>
        <dbReference type="ARBA" id="ARBA00004167"/>
    </source>
</evidence>
<dbReference type="Pfam" id="PF07714">
    <property type="entry name" value="PK_Tyr_Ser-Thr"/>
    <property type="match status" value="1"/>
</dbReference>
<dbReference type="EMBL" id="VOIH02000003">
    <property type="protein sequence ID" value="KAF3451300.1"/>
    <property type="molecule type" value="Genomic_DNA"/>
</dbReference>
<evidence type="ECO:0000256" key="3">
    <source>
        <dbReference type="ARBA" id="ARBA00022692"/>
    </source>
</evidence>
<dbReference type="PANTHER" id="PTHR27008">
    <property type="entry name" value="OS04G0122200 PROTEIN"/>
    <property type="match status" value="1"/>
</dbReference>
<dbReference type="GO" id="GO:0004672">
    <property type="term" value="F:protein kinase activity"/>
    <property type="evidence" value="ECO:0007669"/>
    <property type="project" value="InterPro"/>
</dbReference>
<evidence type="ECO:0000313" key="12">
    <source>
        <dbReference type="Proteomes" id="UP000796880"/>
    </source>
</evidence>
<dbReference type="GO" id="GO:0016020">
    <property type="term" value="C:membrane"/>
    <property type="evidence" value="ECO:0007669"/>
    <property type="project" value="UniProtKB-SubCell"/>
</dbReference>
<dbReference type="Proteomes" id="UP000796880">
    <property type="component" value="Unassembled WGS sequence"/>
</dbReference>
<dbReference type="FunFam" id="3.30.200.20:FF:000661">
    <property type="entry name" value="Serine-threonine protein kinase plant-type"/>
    <property type="match status" value="1"/>
</dbReference>
<dbReference type="GO" id="GO:0005524">
    <property type="term" value="F:ATP binding"/>
    <property type="evidence" value="ECO:0007669"/>
    <property type="project" value="UniProtKB-UniRule"/>
</dbReference>
<proteinExistence type="predicted"/>
<organism evidence="11 12">
    <name type="scientific">Rhamnella rubrinervis</name>
    <dbReference type="NCBI Taxonomy" id="2594499"/>
    <lineage>
        <taxon>Eukaryota</taxon>
        <taxon>Viridiplantae</taxon>
        <taxon>Streptophyta</taxon>
        <taxon>Embryophyta</taxon>
        <taxon>Tracheophyta</taxon>
        <taxon>Spermatophyta</taxon>
        <taxon>Magnoliopsida</taxon>
        <taxon>eudicotyledons</taxon>
        <taxon>Gunneridae</taxon>
        <taxon>Pentapetalae</taxon>
        <taxon>rosids</taxon>
        <taxon>fabids</taxon>
        <taxon>Rosales</taxon>
        <taxon>Rhamnaceae</taxon>
        <taxon>rhamnoid group</taxon>
        <taxon>Rhamneae</taxon>
        <taxon>Rhamnella</taxon>
    </lineage>
</organism>
<feature type="compositionally biased region" description="Polar residues" evidence="8">
    <location>
        <begin position="704"/>
        <end position="719"/>
    </location>
</feature>
<dbReference type="InterPro" id="IPR032675">
    <property type="entry name" value="LRR_dom_sf"/>
</dbReference>
<dbReference type="InterPro" id="IPR001611">
    <property type="entry name" value="Leu-rich_rpt"/>
</dbReference>
<dbReference type="Pfam" id="PF00560">
    <property type="entry name" value="LRR_1"/>
    <property type="match status" value="4"/>
</dbReference>
<dbReference type="SUPFAM" id="SSF56112">
    <property type="entry name" value="Protein kinase-like (PK-like)"/>
    <property type="match status" value="1"/>
</dbReference>
<dbReference type="Pfam" id="PF13855">
    <property type="entry name" value="LRR_8"/>
    <property type="match status" value="1"/>
</dbReference>
<sequence length="748" mass="82573">MQLDWCYLWCTSPESGSLKSLLHGTGTIPSHLGNLLFLVELHFRNNSFYGRLLNELVGLRSLKFVSLGYNSFRGNIPSWLGSLPKLQSLHLNGNKFSGSIPNSIFNLSSLEVLDLDNNKLSGPVPLFLFNMSSLTILALSGNNLTSRLPGLWVPNLEELYLGMNNLIGTVPGSISNASNLILIDMDNPLNTHLTLPISLGNLSTSLLDFDLGNCKLRGKIPEDIGNFSSMIALNLSYNGLSGPIPASVGRLQKLQDNNKLMGPIPLCMDNLGTLRILSFGSNELTSSIPSNLWSLAYILHINLSSNSLTGSLPMDVGNLKVVTDIDLSNSQLSSNISTSIGGLKDLVSLVFGNNNLEGSALVLKYVVPAIFSTILLVALVFIISTWCRRRNLKPALEASISPYPAWRKVSYQDLLRATNGFSEGNLLGIGSFGSVYKGILSDGMFVVVKVLNLQVEEASKSFHAECEVLRNIRHRNLVTIVCSCSNQIDFKALVLGYMPNGSLEKLLYSESYADMVAHVVDFGISRLLSSEDSMTQTMTLATYGSEVITEEDDIPSIIHIPKQIVPKTLKELIPLEWFTRYEQLHKGSTPLVSMDPLFQSMTNGTVRTSVSKSSSKASSSRVFHTLMITPASRQYNPDPDKDIPVTKFNLDGSLTFVNHIDGHFIWDVDSSKCHPYCDCDWEDDSDDECFYSQRRKKKAEKSQCKPQNSPRSPPTNSSAHLPIYRKALKILEKRNFCSYNSAMHDVCF</sequence>
<feature type="transmembrane region" description="Helical" evidence="9">
    <location>
        <begin position="365"/>
        <end position="387"/>
    </location>
</feature>
<keyword evidence="5 9" id="KW-1133">Transmembrane helix</keyword>
<keyword evidence="7" id="KW-0067">ATP-binding</keyword>
<evidence type="ECO:0000256" key="2">
    <source>
        <dbReference type="ARBA" id="ARBA00022614"/>
    </source>
</evidence>
<dbReference type="PROSITE" id="PS50011">
    <property type="entry name" value="PROTEIN_KINASE_DOM"/>
    <property type="match status" value="1"/>
</dbReference>
<evidence type="ECO:0000313" key="11">
    <source>
        <dbReference type="EMBL" id="KAF3451300.1"/>
    </source>
</evidence>
<feature type="binding site" evidence="7">
    <location>
        <position position="449"/>
    </location>
    <ligand>
        <name>ATP</name>
        <dbReference type="ChEBI" id="CHEBI:30616"/>
    </ligand>
</feature>
<feature type="domain" description="Protein kinase" evidence="10">
    <location>
        <begin position="421"/>
        <end position="748"/>
    </location>
</feature>
<dbReference type="SUPFAM" id="SSF52047">
    <property type="entry name" value="RNI-like"/>
    <property type="match status" value="1"/>
</dbReference>
<evidence type="ECO:0000256" key="9">
    <source>
        <dbReference type="SAM" id="Phobius"/>
    </source>
</evidence>
<keyword evidence="2" id="KW-0433">Leucine-rich repeat</keyword>
<dbReference type="PANTHER" id="PTHR27008:SF585">
    <property type="entry name" value="PROTEIN KINASE DOMAIN-CONTAINING PROTEIN"/>
    <property type="match status" value="1"/>
</dbReference>